<dbReference type="Pfam" id="PF04828">
    <property type="entry name" value="GFA"/>
    <property type="match status" value="1"/>
</dbReference>
<keyword evidence="3" id="KW-0862">Zinc</keyword>
<dbReference type="Gene3D" id="2.170.150.70">
    <property type="match status" value="1"/>
</dbReference>
<evidence type="ECO:0000256" key="3">
    <source>
        <dbReference type="ARBA" id="ARBA00022833"/>
    </source>
</evidence>
<dbReference type="GO" id="GO:0016846">
    <property type="term" value="F:carbon-sulfur lyase activity"/>
    <property type="evidence" value="ECO:0007669"/>
    <property type="project" value="InterPro"/>
</dbReference>
<reference evidence="6 7" key="1">
    <citation type="submission" date="2016-01" db="EMBL/GenBank/DDBJ databases">
        <title>Biosynthesis of antibiotic leucinostatins and their inhibition on Phytophthora in bio-control Purpureocillium lilacinum.</title>
        <authorList>
            <person name="Wang G."/>
            <person name="Liu Z."/>
            <person name="Lin R."/>
            <person name="Li E."/>
            <person name="Mao Z."/>
            <person name="Ling J."/>
            <person name="Yin W."/>
            <person name="Xie B."/>
        </authorList>
    </citation>
    <scope>NUCLEOTIDE SEQUENCE [LARGE SCALE GENOMIC DNA]</scope>
    <source>
        <strain evidence="6">PLBJ-1</strain>
    </source>
</reference>
<dbReference type="Gene3D" id="3.90.1590.10">
    <property type="entry name" value="glutathione-dependent formaldehyde- activating enzyme (gfa)"/>
    <property type="match status" value="1"/>
</dbReference>
<evidence type="ECO:0000313" key="7">
    <source>
        <dbReference type="Proteomes" id="UP000078240"/>
    </source>
</evidence>
<dbReference type="EMBL" id="LSBH01000007">
    <property type="protein sequence ID" value="OAQ76211.1"/>
    <property type="molecule type" value="Genomic_DNA"/>
</dbReference>
<keyword evidence="4" id="KW-0456">Lyase</keyword>
<evidence type="ECO:0000259" key="5">
    <source>
        <dbReference type="PROSITE" id="PS51891"/>
    </source>
</evidence>
<accession>A0A179GFR0</accession>
<comment type="caution">
    <text evidence="6">The sequence shown here is derived from an EMBL/GenBank/DDBJ whole genome shotgun (WGS) entry which is preliminary data.</text>
</comment>
<sequence>MADAGETKTLEAKCSCGDVHLTFDVPVSLLPLPVYLCHCSLCRYATGSPCTFHTALPEGLLPKFLGDSSEEKLTSWLSHDGRGCTYDFCSRCGCHVGGVSIDRKQWTPTTSIFTDHGPENFKIGQHVFSESAKDGGISSMVTHIRGQQLGSWNPAADDPTAKLVESKAEVGEDGEERLRAQCQCGGVSFTIRRPTQAVLDDPVLSKFVSTRDKKKWMGLYDICNDCRLVTGTHVVGWTFVPLSLCEPRIDTTLKIGTSKTYSTSEGVLRSFCGTCGATVFFTCTERRPNEAQTVVDIATGILRAPEGVMAENWLTWRTRPAYLASGVGYDKGFGEALDEGMKRWAVDKYGEEINDEVG</sequence>
<dbReference type="InterPro" id="IPR011057">
    <property type="entry name" value="Mss4-like_sf"/>
</dbReference>
<dbReference type="Proteomes" id="UP000078240">
    <property type="component" value="Unassembled WGS sequence"/>
</dbReference>
<dbReference type="PROSITE" id="PS51891">
    <property type="entry name" value="CENP_V_GFA"/>
    <property type="match status" value="1"/>
</dbReference>
<dbReference type="PANTHER" id="PTHR33337">
    <property type="entry name" value="GFA DOMAIN-CONTAINING PROTEIN"/>
    <property type="match status" value="1"/>
</dbReference>
<comment type="similarity">
    <text evidence="1">Belongs to the Gfa family.</text>
</comment>
<organism evidence="6 7">
    <name type="scientific">Purpureocillium lilacinum</name>
    <name type="common">Paecilomyces lilacinus</name>
    <dbReference type="NCBI Taxonomy" id="33203"/>
    <lineage>
        <taxon>Eukaryota</taxon>
        <taxon>Fungi</taxon>
        <taxon>Dikarya</taxon>
        <taxon>Ascomycota</taxon>
        <taxon>Pezizomycotina</taxon>
        <taxon>Sordariomycetes</taxon>
        <taxon>Hypocreomycetidae</taxon>
        <taxon>Hypocreales</taxon>
        <taxon>Ophiocordycipitaceae</taxon>
        <taxon>Purpureocillium</taxon>
    </lineage>
</organism>
<evidence type="ECO:0000313" key="6">
    <source>
        <dbReference type="EMBL" id="OAQ76211.1"/>
    </source>
</evidence>
<dbReference type="InterPro" id="IPR006913">
    <property type="entry name" value="CENP-V/GFA"/>
</dbReference>
<protein>
    <recommendedName>
        <fullName evidence="5">CENP-V/GFA domain-containing protein</fullName>
    </recommendedName>
</protein>
<dbReference type="SUPFAM" id="SSF51316">
    <property type="entry name" value="Mss4-like"/>
    <property type="match status" value="2"/>
</dbReference>
<evidence type="ECO:0000256" key="2">
    <source>
        <dbReference type="ARBA" id="ARBA00022723"/>
    </source>
</evidence>
<keyword evidence="2" id="KW-0479">Metal-binding</keyword>
<dbReference type="PANTHER" id="PTHR33337:SF31">
    <property type="entry name" value="DUF636 DOMAIN PROTEIN (AFU_ORTHOLOGUE AFUA_2G12650)"/>
    <property type="match status" value="1"/>
</dbReference>
<name>A0A179GFR0_PURLI</name>
<gene>
    <name evidence="6" type="ORF">VFPBJ_08571</name>
</gene>
<dbReference type="AlphaFoldDB" id="A0A179GFR0"/>
<evidence type="ECO:0000256" key="4">
    <source>
        <dbReference type="ARBA" id="ARBA00023239"/>
    </source>
</evidence>
<proteinExistence type="inferred from homology"/>
<dbReference type="GO" id="GO:0046872">
    <property type="term" value="F:metal ion binding"/>
    <property type="evidence" value="ECO:0007669"/>
    <property type="project" value="UniProtKB-KW"/>
</dbReference>
<feature type="domain" description="CENP-V/GFA" evidence="5">
    <location>
        <begin position="10"/>
        <end position="153"/>
    </location>
</feature>
<evidence type="ECO:0000256" key="1">
    <source>
        <dbReference type="ARBA" id="ARBA00005495"/>
    </source>
</evidence>